<protein>
    <submittedName>
        <fullName evidence="2">RNA-directed DNA polymerase from mobile element jockey-like</fullName>
    </submittedName>
</protein>
<dbReference type="PANTHER" id="PTHR47027:SF26">
    <property type="entry name" value="REVERSE TRANSCRIPTASE DOMAIN-CONTAINING PROTEIN"/>
    <property type="match status" value="1"/>
</dbReference>
<dbReference type="Proteomes" id="UP001474421">
    <property type="component" value="Unassembled WGS sequence"/>
</dbReference>
<dbReference type="EMBL" id="JAOTOJ010000004">
    <property type="protein sequence ID" value="KAK9401924.1"/>
    <property type="molecule type" value="Genomic_DNA"/>
</dbReference>
<dbReference type="CDD" id="cd01650">
    <property type="entry name" value="RT_nLTR_like"/>
    <property type="match status" value="1"/>
</dbReference>
<dbReference type="InterPro" id="IPR043502">
    <property type="entry name" value="DNA/RNA_pol_sf"/>
</dbReference>
<evidence type="ECO:0000313" key="2">
    <source>
        <dbReference type="EMBL" id="KAK9401924.1"/>
    </source>
</evidence>
<keyword evidence="2" id="KW-0808">Transferase</keyword>
<keyword evidence="2" id="KW-0695">RNA-directed DNA polymerase</keyword>
<organism evidence="2 3">
    <name type="scientific">Crotalus adamanteus</name>
    <name type="common">Eastern diamondback rattlesnake</name>
    <dbReference type="NCBI Taxonomy" id="8729"/>
    <lineage>
        <taxon>Eukaryota</taxon>
        <taxon>Metazoa</taxon>
        <taxon>Chordata</taxon>
        <taxon>Craniata</taxon>
        <taxon>Vertebrata</taxon>
        <taxon>Euteleostomi</taxon>
        <taxon>Lepidosauria</taxon>
        <taxon>Squamata</taxon>
        <taxon>Bifurcata</taxon>
        <taxon>Unidentata</taxon>
        <taxon>Episquamata</taxon>
        <taxon>Toxicofera</taxon>
        <taxon>Serpentes</taxon>
        <taxon>Colubroidea</taxon>
        <taxon>Viperidae</taxon>
        <taxon>Crotalinae</taxon>
        <taxon>Crotalus</taxon>
    </lineage>
</organism>
<feature type="domain" description="Reverse transcriptase" evidence="1">
    <location>
        <begin position="166"/>
        <end position="273"/>
    </location>
</feature>
<dbReference type="SUPFAM" id="SSF56672">
    <property type="entry name" value="DNA/RNA polymerases"/>
    <property type="match status" value="1"/>
</dbReference>
<dbReference type="Pfam" id="PF00078">
    <property type="entry name" value="RVT_1"/>
    <property type="match status" value="1"/>
</dbReference>
<comment type="caution">
    <text evidence="2">The sequence shown here is derived from an EMBL/GenBank/DDBJ whole genome shotgun (WGS) entry which is preliminary data.</text>
</comment>
<dbReference type="InterPro" id="IPR000477">
    <property type="entry name" value="RT_dom"/>
</dbReference>
<dbReference type="PANTHER" id="PTHR47027">
    <property type="entry name" value="REVERSE TRANSCRIPTASE DOMAIN-CONTAINING PROTEIN"/>
    <property type="match status" value="1"/>
</dbReference>
<evidence type="ECO:0000259" key="1">
    <source>
        <dbReference type="Pfam" id="PF00078"/>
    </source>
</evidence>
<gene>
    <name evidence="2" type="ORF">NXF25_010280</name>
</gene>
<keyword evidence="2" id="KW-0548">Nucleotidyltransferase</keyword>
<dbReference type="GO" id="GO:0003964">
    <property type="term" value="F:RNA-directed DNA polymerase activity"/>
    <property type="evidence" value="ECO:0007669"/>
    <property type="project" value="UniProtKB-KW"/>
</dbReference>
<proteinExistence type="predicted"/>
<accession>A0AAW1BI25</accession>
<sequence>MQDSWLSAKADEIQKFADRNDAKRFYEALRSLYGPQLLGSSPLLDSSGATLITEKTLILQLWAEHFHFVLNRPSTINNEAIDRIPQVDMNYSLDALPSEAETSQATNQCSSGKAPVSDAIPAEVYKAGRAVLVEKLTQLFRSFWKQGSIPQKLKGASIVHLYKRKGNRQVCNNYRGISLLSVAGKIFARVLLNHLIDHLEQGILPEIQCGFRKERGTVDMIFAARQLQEKCQEQNCEPYATFVDLTKAFDTVSCEGLWRIMSKFGCPDRFILMVRQFHDGMVARVLSNRSEQEMQVSMDKFTATCDNFGLFINTKKTEVMYQPAPKAQYQEPTITVKGQKLHAVDQFTYLGSTLSRAVTIDIEVNCRIANLHLADCGLTCGTAVE</sequence>
<dbReference type="AlphaFoldDB" id="A0AAW1BI25"/>
<keyword evidence="3" id="KW-1185">Reference proteome</keyword>
<name>A0AAW1BI25_CROAD</name>
<evidence type="ECO:0000313" key="3">
    <source>
        <dbReference type="Proteomes" id="UP001474421"/>
    </source>
</evidence>
<reference evidence="2 3" key="1">
    <citation type="journal article" date="2024" name="Proc. Natl. Acad. Sci. U.S.A.">
        <title>The genetic regulatory architecture and epigenomic basis for age-related changes in rattlesnake venom.</title>
        <authorList>
            <person name="Hogan M.P."/>
            <person name="Holding M.L."/>
            <person name="Nystrom G.S."/>
            <person name="Colston T.J."/>
            <person name="Bartlett D.A."/>
            <person name="Mason A.J."/>
            <person name="Ellsworth S.A."/>
            <person name="Rautsaw R.M."/>
            <person name="Lawrence K.C."/>
            <person name="Strickland J.L."/>
            <person name="He B."/>
            <person name="Fraser P."/>
            <person name="Margres M.J."/>
            <person name="Gilbert D.M."/>
            <person name="Gibbs H.L."/>
            <person name="Parkinson C.L."/>
            <person name="Rokyta D.R."/>
        </authorList>
    </citation>
    <scope>NUCLEOTIDE SEQUENCE [LARGE SCALE GENOMIC DNA]</scope>
    <source>
        <strain evidence="2">DRR0105</strain>
    </source>
</reference>